<organism evidence="2">
    <name type="scientific">Ceratitis capitata</name>
    <name type="common">Mediterranean fruit fly</name>
    <name type="synonym">Tephritis capitata</name>
    <dbReference type="NCBI Taxonomy" id="7213"/>
    <lineage>
        <taxon>Eukaryota</taxon>
        <taxon>Metazoa</taxon>
        <taxon>Ecdysozoa</taxon>
        <taxon>Arthropoda</taxon>
        <taxon>Hexapoda</taxon>
        <taxon>Insecta</taxon>
        <taxon>Pterygota</taxon>
        <taxon>Neoptera</taxon>
        <taxon>Endopterygota</taxon>
        <taxon>Diptera</taxon>
        <taxon>Brachycera</taxon>
        <taxon>Muscomorpha</taxon>
        <taxon>Tephritoidea</taxon>
        <taxon>Tephritidae</taxon>
        <taxon>Ceratitis</taxon>
        <taxon>Ceratitis</taxon>
    </lineage>
</organism>
<feature type="region of interest" description="Disordered" evidence="1">
    <location>
        <begin position="81"/>
        <end position="124"/>
    </location>
</feature>
<protein>
    <submittedName>
        <fullName evidence="2">Uncharacterized protein</fullName>
    </submittedName>
</protein>
<reference evidence="2" key="1">
    <citation type="submission" date="2013-07" db="EMBL/GenBank/DDBJ databases">
        <authorList>
            <person name="Geib S."/>
        </authorList>
    </citation>
    <scope>NUCLEOTIDE SEQUENCE</scope>
</reference>
<accession>W8C180</accession>
<dbReference type="AlphaFoldDB" id="W8C180"/>
<sequence length="124" mass="14723">MAQVMANMKQGTPAGDDEDDDYEEEENEDEEEEEHDDCEEGKEYQVHEDIFINANFCSSRPDSYERPIFWVSNDFYTETTFSPSTPNFLDPENELERLSEEEKEAKIQRQNKTDPDQLRIYKKH</sequence>
<reference evidence="2" key="2">
    <citation type="journal article" date="2014" name="BMC Genomics">
        <title>A genomic perspective to assessing quality of mass-reared SIT flies used in Mediterranean fruit fly (Ceratitis capitata) eradication in California.</title>
        <authorList>
            <person name="Calla B."/>
            <person name="Hall B."/>
            <person name="Hou S."/>
            <person name="Geib S.M."/>
        </authorList>
    </citation>
    <scope>NUCLEOTIDE SEQUENCE</scope>
</reference>
<evidence type="ECO:0000313" key="2">
    <source>
        <dbReference type="EMBL" id="JAC05458.1"/>
    </source>
</evidence>
<feature type="compositionally biased region" description="Acidic residues" evidence="1">
    <location>
        <begin position="15"/>
        <end position="40"/>
    </location>
</feature>
<dbReference type="EMBL" id="GAMC01001098">
    <property type="protein sequence ID" value="JAC05458.1"/>
    <property type="molecule type" value="mRNA"/>
</dbReference>
<proteinExistence type="evidence at transcript level"/>
<name>W8C180_CERCA</name>
<feature type="compositionally biased region" description="Basic and acidic residues" evidence="1">
    <location>
        <begin position="94"/>
        <end position="124"/>
    </location>
</feature>
<evidence type="ECO:0000256" key="1">
    <source>
        <dbReference type="SAM" id="MobiDB-lite"/>
    </source>
</evidence>
<feature type="region of interest" description="Disordered" evidence="1">
    <location>
        <begin position="1"/>
        <end position="43"/>
    </location>
</feature>